<evidence type="ECO:0000313" key="3">
    <source>
        <dbReference type="Proteomes" id="UP000001357"/>
    </source>
</evidence>
<evidence type="ECO:0000313" key="2">
    <source>
        <dbReference type="EMBL" id="EDQ88317.1"/>
    </source>
</evidence>
<dbReference type="OMA" id="THAIPEH"/>
<sequence>MSAPPPRPPPPYGVEEANNEALPSYAPQNAGAVLPAPPTSSMSSPNPSLASSATGPGPMTVAIPNVMGPPATVVPPSEKEHAFVSNALASTLPALQQRLNECLSRGCPLQIDVNRILGPCTSAQNRQSLAEELLKEKSGCLATLVHTIEKAAMDGSVKADIAMQVQRVEVLPADASGVTFAQGAIMIFVRPNTRHGCPGKTAMQQMLEISFFAEERRLMNLLFTHAIPEHTRRLSETLGHPTNITVDATAILNSLPQEKRLETARLMATDTGFKRGMRQLNEGMDKILGSVLDKPKTTTDPKMAEIRSQHFAAPVVRALERLKRVHPENLVLQAVQEVRLTSTSEEKRMLVLDSANQQIVDRQVLHTQNQPRSLVLVVEHQLLNGLAGTFSDDEAMAHAEVWTQAQERNLINYFVGTALINTQAQLCELLGRPVGIDVDWNTVFPQGGDPFKRAERARTLAENGGKNTSLALQNAMAEVIAQSNAQATFAVIGEIQIQHDEHGPALSNVAGKAGQKILYKVNLDQGLSGVYDHHQLKQALRAMFGIPTPANEKGFSGGIKSVAASVDRWGDKFARSFNVFGKK</sequence>
<proteinExistence type="predicted"/>
<evidence type="ECO:0000256" key="1">
    <source>
        <dbReference type="SAM" id="MobiDB-lite"/>
    </source>
</evidence>
<organism evidence="2 3">
    <name type="scientific">Monosiga brevicollis</name>
    <name type="common">Choanoflagellate</name>
    <dbReference type="NCBI Taxonomy" id="81824"/>
    <lineage>
        <taxon>Eukaryota</taxon>
        <taxon>Choanoflagellata</taxon>
        <taxon>Craspedida</taxon>
        <taxon>Salpingoecidae</taxon>
        <taxon>Monosiga</taxon>
    </lineage>
</organism>
<keyword evidence="3" id="KW-1185">Reference proteome</keyword>
<dbReference type="RefSeq" id="XP_001746910.1">
    <property type="nucleotide sequence ID" value="XM_001746858.1"/>
</dbReference>
<gene>
    <name evidence="2" type="ORF">MONBRDRAFT_37502</name>
</gene>
<name>A9V246_MONBE</name>
<dbReference type="Proteomes" id="UP000001357">
    <property type="component" value="Unassembled WGS sequence"/>
</dbReference>
<dbReference type="InParanoid" id="A9V246"/>
<dbReference type="AlphaFoldDB" id="A9V246"/>
<accession>A9V246</accession>
<dbReference type="EMBL" id="CH991555">
    <property type="protein sequence ID" value="EDQ88317.1"/>
    <property type="molecule type" value="Genomic_DNA"/>
</dbReference>
<feature type="compositionally biased region" description="Pro residues" evidence="1">
    <location>
        <begin position="1"/>
        <end position="12"/>
    </location>
</feature>
<feature type="compositionally biased region" description="Low complexity" evidence="1">
    <location>
        <begin position="39"/>
        <end position="53"/>
    </location>
</feature>
<dbReference type="KEGG" id="mbr:MONBRDRAFT_37502"/>
<feature type="region of interest" description="Disordered" evidence="1">
    <location>
        <begin position="1"/>
        <end position="63"/>
    </location>
</feature>
<reference evidence="2 3" key="1">
    <citation type="journal article" date="2008" name="Nature">
        <title>The genome of the choanoflagellate Monosiga brevicollis and the origin of metazoans.</title>
        <authorList>
            <consortium name="JGI Sequencing"/>
            <person name="King N."/>
            <person name="Westbrook M.J."/>
            <person name="Young S.L."/>
            <person name="Kuo A."/>
            <person name="Abedin M."/>
            <person name="Chapman J."/>
            <person name="Fairclough S."/>
            <person name="Hellsten U."/>
            <person name="Isogai Y."/>
            <person name="Letunic I."/>
            <person name="Marr M."/>
            <person name="Pincus D."/>
            <person name="Putnam N."/>
            <person name="Rokas A."/>
            <person name="Wright K.J."/>
            <person name="Zuzow R."/>
            <person name="Dirks W."/>
            <person name="Good M."/>
            <person name="Goodstein D."/>
            <person name="Lemons D."/>
            <person name="Li W."/>
            <person name="Lyons J.B."/>
            <person name="Morris A."/>
            <person name="Nichols S."/>
            <person name="Richter D.J."/>
            <person name="Salamov A."/>
            <person name="Bork P."/>
            <person name="Lim W.A."/>
            <person name="Manning G."/>
            <person name="Miller W.T."/>
            <person name="McGinnis W."/>
            <person name="Shapiro H."/>
            <person name="Tjian R."/>
            <person name="Grigoriev I.V."/>
            <person name="Rokhsar D."/>
        </authorList>
    </citation>
    <scope>NUCLEOTIDE SEQUENCE [LARGE SCALE GENOMIC DNA]</scope>
    <source>
        <strain evidence="3">MX1 / ATCC 50154</strain>
    </source>
</reference>
<protein>
    <submittedName>
        <fullName evidence="2">Uncharacterized protein</fullName>
    </submittedName>
</protein>
<dbReference type="GeneID" id="5892170"/>